<evidence type="ECO:0000256" key="3">
    <source>
        <dbReference type="ARBA" id="ARBA00022692"/>
    </source>
</evidence>
<feature type="transmembrane region" description="Helical" evidence="6">
    <location>
        <begin position="83"/>
        <end position="100"/>
    </location>
</feature>
<dbReference type="GO" id="GO:0005886">
    <property type="term" value="C:plasma membrane"/>
    <property type="evidence" value="ECO:0007669"/>
    <property type="project" value="UniProtKB-SubCell"/>
</dbReference>
<feature type="transmembrane region" description="Helical" evidence="6">
    <location>
        <begin position="106"/>
        <end position="132"/>
    </location>
</feature>
<feature type="transmembrane region" description="Helical" evidence="6">
    <location>
        <begin position="287"/>
        <end position="304"/>
    </location>
</feature>
<dbReference type="InterPro" id="IPR011701">
    <property type="entry name" value="MFS"/>
</dbReference>
<dbReference type="AlphaFoldDB" id="A0A9X2L7R2"/>
<feature type="transmembrane region" description="Helical" evidence="6">
    <location>
        <begin position="55"/>
        <end position="74"/>
    </location>
</feature>
<dbReference type="Gene3D" id="1.20.1250.20">
    <property type="entry name" value="MFS general substrate transporter like domains"/>
    <property type="match status" value="2"/>
</dbReference>
<dbReference type="InterPro" id="IPR005829">
    <property type="entry name" value="Sugar_transporter_CS"/>
</dbReference>
<name>A0A9X2L7R2_9PROT</name>
<dbReference type="InterPro" id="IPR036259">
    <property type="entry name" value="MFS_trans_sf"/>
</dbReference>
<keyword evidence="3 6" id="KW-0812">Transmembrane</keyword>
<dbReference type="SUPFAM" id="SSF103473">
    <property type="entry name" value="MFS general substrate transporter"/>
    <property type="match status" value="1"/>
</dbReference>
<evidence type="ECO:0000256" key="5">
    <source>
        <dbReference type="ARBA" id="ARBA00023136"/>
    </source>
</evidence>
<evidence type="ECO:0000256" key="1">
    <source>
        <dbReference type="ARBA" id="ARBA00004429"/>
    </source>
</evidence>
<evidence type="ECO:0000313" key="8">
    <source>
        <dbReference type="EMBL" id="MCQ8184625.1"/>
    </source>
</evidence>
<evidence type="ECO:0000259" key="7">
    <source>
        <dbReference type="PROSITE" id="PS50850"/>
    </source>
</evidence>
<sequence length="414" mass="43733">MSSATTAAVSREGYGLVTFLVFGMFFMFGMTTDAVGEIISIARGELGITNTQAAAFHWATMVAIAFSGVALGFLSDKIGRKRTIVLGLSLYGIASALFFAGTSFRLYTLLLFVSGFAIGIFKTAGLAVIGDISSSTSDHTKKMNAVEGFFGVGAIVGPALVVFLDQSGMSWRWLYIIAAMFCAGMVLAMARTSFPPTAGTGEEKPGLTHTLSLMRSPHALGFSLAIALYVASEVAIFVWLPTFLENFTAEGMTGFFAAYAVMIFFVLRAGGRFLGVAVLSRFDWKPVLALFTGIIFLCFAGSMAGGQTAAVYLLPLSGLFMSMIYPTLNSKAISCYGKSDHGAVAGVTLFFTAASAALAPLAMAFVSDRFGGGDLRIGFMLATGFSLLLFAGCVFNLLRNPAGPALERADVLEY</sequence>
<feature type="transmembrane region" description="Helical" evidence="6">
    <location>
        <begin position="170"/>
        <end position="190"/>
    </location>
</feature>
<gene>
    <name evidence="8" type="ORF">NOG11_04420</name>
</gene>
<feature type="transmembrane region" description="Helical" evidence="6">
    <location>
        <begin position="342"/>
        <end position="365"/>
    </location>
</feature>
<evidence type="ECO:0000256" key="4">
    <source>
        <dbReference type="ARBA" id="ARBA00022989"/>
    </source>
</evidence>
<keyword evidence="5 6" id="KW-0472">Membrane</keyword>
<dbReference type="Proteomes" id="UP001142610">
    <property type="component" value="Unassembled WGS sequence"/>
</dbReference>
<comment type="subcellular location">
    <subcellularLocation>
        <location evidence="1">Cell inner membrane</location>
        <topology evidence="1">Multi-pass membrane protein</topology>
    </subcellularLocation>
</comment>
<dbReference type="PROSITE" id="PS00216">
    <property type="entry name" value="SUGAR_TRANSPORT_1"/>
    <property type="match status" value="1"/>
</dbReference>
<keyword evidence="4 6" id="KW-1133">Transmembrane helix</keyword>
<comment type="caution">
    <text evidence="8">The sequence shown here is derived from an EMBL/GenBank/DDBJ whole genome shotgun (WGS) entry which is preliminary data.</text>
</comment>
<feature type="transmembrane region" description="Helical" evidence="6">
    <location>
        <begin position="377"/>
        <end position="398"/>
    </location>
</feature>
<dbReference type="GO" id="GO:0022857">
    <property type="term" value="F:transmembrane transporter activity"/>
    <property type="evidence" value="ECO:0007669"/>
    <property type="project" value="InterPro"/>
</dbReference>
<feature type="transmembrane region" description="Helical" evidence="6">
    <location>
        <begin position="252"/>
        <end position="275"/>
    </location>
</feature>
<protein>
    <submittedName>
        <fullName evidence="8">MFS transporter</fullName>
    </submittedName>
</protein>
<proteinExistence type="predicted"/>
<dbReference type="PANTHER" id="PTHR43702">
    <property type="entry name" value="L-FUCOSE-PROTON SYMPORTER"/>
    <property type="match status" value="1"/>
</dbReference>
<reference evidence="8" key="1">
    <citation type="submission" date="2022-07" db="EMBL/GenBank/DDBJ databases">
        <title>Parvularcula maris sp. nov., an algicidal bacterium isolated from seawater.</title>
        <authorList>
            <person name="Li F."/>
        </authorList>
    </citation>
    <scope>NUCLEOTIDE SEQUENCE</scope>
    <source>
        <strain evidence="8">BGMRC 0090</strain>
    </source>
</reference>
<keyword evidence="2" id="KW-1003">Cell membrane</keyword>
<accession>A0A9X2L7R2</accession>
<dbReference type="RefSeq" id="WP_256618474.1">
    <property type="nucleotide sequence ID" value="NZ_JANIBC010000002.1"/>
</dbReference>
<keyword evidence="9" id="KW-1185">Reference proteome</keyword>
<dbReference type="InterPro" id="IPR050375">
    <property type="entry name" value="MFS_TsgA-like"/>
</dbReference>
<evidence type="ECO:0000256" key="6">
    <source>
        <dbReference type="SAM" id="Phobius"/>
    </source>
</evidence>
<dbReference type="PROSITE" id="PS50850">
    <property type="entry name" value="MFS"/>
    <property type="match status" value="1"/>
</dbReference>
<dbReference type="Pfam" id="PF07690">
    <property type="entry name" value="MFS_1"/>
    <property type="match status" value="1"/>
</dbReference>
<feature type="transmembrane region" description="Helical" evidence="6">
    <location>
        <begin position="219"/>
        <end position="240"/>
    </location>
</feature>
<feature type="transmembrane region" description="Helical" evidence="6">
    <location>
        <begin position="12"/>
        <end position="35"/>
    </location>
</feature>
<evidence type="ECO:0000313" key="9">
    <source>
        <dbReference type="Proteomes" id="UP001142610"/>
    </source>
</evidence>
<evidence type="ECO:0000256" key="2">
    <source>
        <dbReference type="ARBA" id="ARBA00022475"/>
    </source>
</evidence>
<feature type="transmembrane region" description="Helical" evidence="6">
    <location>
        <begin position="144"/>
        <end position="164"/>
    </location>
</feature>
<dbReference type="PANTHER" id="PTHR43702:SF3">
    <property type="entry name" value="PROTEIN TSGA"/>
    <property type="match status" value="1"/>
</dbReference>
<feature type="domain" description="Major facilitator superfamily (MFS) profile" evidence="7">
    <location>
        <begin position="17"/>
        <end position="401"/>
    </location>
</feature>
<dbReference type="EMBL" id="JANIBC010000002">
    <property type="protein sequence ID" value="MCQ8184625.1"/>
    <property type="molecule type" value="Genomic_DNA"/>
</dbReference>
<organism evidence="8 9">
    <name type="scientific">Parvularcula maris</name>
    <dbReference type="NCBI Taxonomy" id="2965077"/>
    <lineage>
        <taxon>Bacteria</taxon>
        <taxon>Pseudomonadati</taxon>
        <taxon>Pseudomonadota</taxon>
        <taxon>Alphaproteobacteria</taxon>
        <taxon>Parvularculales</taxon>
        <taxon>Parvularculaceae</taxon>
        <taxon>Parvularcula</taxon>
    </lineage>
</organism>
<dbReference type="InterPro" id="IPR020846">
    <property type="entry name" value="MFS_dom"/>
</dbReference>